<dbReference type="FunFam" id="3.40.50.300:FF:002356">
    <property type="entry name" value="U3 small nucleolar RNA-associated protein 25"/>
    <property type="match status" value="1"/>
</dbReference>
<evidence type="ECO:0000256" key="1">
    <source>
        <dbReference type="ARBA" id="ARBA00002883"/>
    </source>
</evidence>
<evidence type="ECO:0000313" key="14">
    <source>
        <dbReference type="EMBL" id="KAF2635151.1"/>
    </source>
</evidence>
<dbReference type="InterPro" id="IPR053939">
    <property type="entry name" value="UTP25_C"/>
</dbReference>
<evidence type="ECO:0000256" key="9">
    <source>
        <dbReference type="ARBA" id="ARBA00023274"/>
    </source>
</evidence>
<dbReference type="GO" id="GO:0000462">
    <property type="term" value="P:maturation of SSU-rRNA from tricistronic rRNA transcript (SSU-rRNA, 5.8S rRNA, LSU-rRNA)"/>
    <property type="evidence" value="ECO:0007669"/>
    <property type="project" value="TreeGrafter"/>
</dbReference>
<keyword evidence="15" id="KW-1185">Reference proteome</keyword>
<comment type="function">
    <text evidence="1 10">DEAD-box RNA helicase-like protein required for pre-18S rRNA processing, specifically at sites A0, A1, and A2.</text>
</comment>
<keyword evidence="9 10" id="KW-0687">Ribonucleoprotein</keyword>
<organism evidence="14 15">
    <name type="scientific">Massarina eburnea CBS 473.64</name>
    <dbReference type="NCBI Taxonomy" id="1395130"/>
    <lineage>
        <taxon>Eukaryota</taxon>
        <taxon>Fungi</taxon>
        <taxon>Dikarya</taxon>
        <taxon>Ascomycota</taxon>
        <taxon>Pezizomycotina</taxon>
        <taxon>Dothideomycetes</taxon>
        <taxon>Pleosporomycetidae</taxon>
        <taxon>Pleosporales</taxon>
        <taxon>Massarineae</taxon>
        <taxon>Massarinaceae</taxon>
        <taxon>Massarina</taxon>
    </lineage>
</organism>
<comment type="subunit">
    <text evidence="4 10">Component of the ribosomal small subunit (SSU) processome composed of at least 40 protein subunits and snoRNA U3.</text>
</comment>
<dbReference type="OrthoDB" id="10264378at2759"/>
<feature type="region of interest" description="Disordered" evidence="11">
    <location>
        <begin position="1"/>
        <end position="120"/>
    </location>
</feature>
<dbReference type="GO" id="GO:0019843">
    <property type="term" value="F:rRNA binding"/>
    <property type="evidence" value="ECO:0007669"/>
    <property type="project" value="TreeGrafter"/>
</dbReference>
<evidence type="ECO:0000256" key="5">
    <source>
        <dbReference type="ARBA" id="ARBA00015422"/>
    </source>
</evidence>
<evidence type="ECO:0000256" key="6">
    <source>
        <dbReference type="ARBA" id="ARBA00022517"/>
    </source>
</evidence>
<evidence type="ECO:0000313" key="15">
    <source>
        <dbReference type="Proteomes" id="UP000799753"/>
    </source>
</evidence>
<dbReference type="PANTHER" id="PTHR12933">
    <property type="entry name" value="ORF PROTEIN-RELATED"/>
    <property type="match status" value="1"/>
</dbReference>
<dbReference type="GO" id="GO:0032040">
    <property type="term" value="C:small-subunit processome"/>
    <property type="evidence" value="ECO:0007669"/>
    <property type="project" value="TreeGrafter"/>
</dbReference>
<sequence length="678" mass="77387">MSDGQDEHSNPSGSGAESDTSQDSSSDDEEEAQPTAKAYNTLLQQFVSHNRSNAAEGEPRRKRRKLDHGSLTQEDDNVAIHHDAEDDAYSEEDLEPEEIGEEDEPESEEGSVEADKAADEEVDDAFEQHFEHPDENELAMRLAAIQKGQWTTKKLDGIKGGRGVYQLPADNDTAPSRRKVKAVNDIRLKPRLVENANKVLGDFDGVEQAVAPSLFGYEDVLFGARTTKNAERMRHMACLHALNHIVKTRDRVLKNNTKLAAASEDTEAEYRDQGFTRPKILYLLETKQAVVRAINSITQLYTFEQQENKKRFLDMFSLPEDKFSDDRPDDFRELFEGNDENEFRIGVKLTRKTLKFYSTFYNSDIIFASALGLRRAIESSNEKKKDSDFLSSIEMVIMEQADATLMQNWDHAEFIFEHLNLQPKDAHGCDFSRVRSWYLDGHAPYFRQIVVLSAYLTPKINTLYNKHMRNYSGRLKFTPDYTSGLIENLSYGIKQTFSRFDSPSHLTDPDARFKYFNTAILPQITRLPRPPQGGPGVLVFIPSYLDFVRVRNALVDSDLSYASISEYTDATDIRKARSHFMSGRHTLLLYTGRAHHFHRYSLRGVKRVVFYGLPENPRFYDEIVGFVGKTVEQGHIGRVEASVRVCFSKWERLELERIAGSKRVGKMIGDKGDMFDFV</sequence>
<comment type="similarity">
    <text evidence="3 10">Belongs to the UTP25 family.</text>
</comment>
<evidence type="ECO:0000256" key="3">
    <source>
        <dbReference type="ARBA" id="ARBA00009223"/>
    </source>
</evidence>
<dbReference type="PANTHER" id="PTHR12933:SF0">
    <property type="entry name" value="U3 SMALL NUCLEOLAR RNA-ASSOCIATED PROTEIN 25 HOMOLOG"/>
    <property type="match status" value="1"/>
</dbReference>
<feature type="compositionally biased region" description="Acidic residues" evidence="11">
    <location>
        <begin position="85"/>
        <end position="112"/>
    </location>
</feature>
<keyword evidence="8 10" id="KW-0539">Nucleus</keyword>
<keyword evidence="7 10" id="KW-0698">rRNA processing</keyword>
<evidence type="ECO:0000256" key="7">
    <source>
        <dbReference type="ARBA" id="ARBA00022552"/>
    </source>
</evidence>
<protein>
    <recommendedName>
        <fullName evidence="5 10">U3 small nucleolar RNA-associated protein 25</fullName>
        <shortName evidence="10">U3 snoRNA-associated protein 25</shortName>
    </recommendedName>
</protein>
<feature type="domain" description="UTP25 C-terminal" evidence="12">
    <location>
        <begin position="486"/>
        <end position="677"/>
    </location>
</feature>
<gene>
    <name evidence="14" type="ORF">P280DRAFT_523438</name>
</gene>
<dbReference type="InterPro" id="IPR053940">
    <property type="entry name" value="UTP25_NTPase-like"/>
</dbReference>
<reference evidence="14" key="1">
    <citation type="journal article" date="2020" name="Stud. Mycol.">
        <title>101 Dothideomycetes genomes: a test case for predicting lifestyles and emergence of pathogens.</title>
        <authorList>
            <person name="Haridas S."/>
            <person name="Albert R."/>
            <person name="Binder M."/>
            <person name="Bloem J."/>
            <person name="Labutti K."/>
            <person name="Salamov A."/>
            <person name="Andreopoulos B."/>
            <person name="Baker S."/>
            <person name="Barry K."/>
            <person name="Bills G."/>
            <person name="Bluhm B."/>
            <person name="Cannon C."/>
            <person name="Castanera R."/>
            <person name="Culley D."/>
            <person name="Daum C."/>
            <person name="Ezra D."/>
            <person name="Gonzalez J."/>
            <person name="Henrissat B."/>
            <person name="Kuo A."/>
            <person name="Liang C."/>
            <person name="Lipzen A."/>
            <person name="Lutzoni F."/>
            <person name="Magnuson J."/>
            <person name="Mondo S."/>
            <person name="Nolan M."/>
            <person name="Ohm R."/>
            <person name="Pangilinan J."/>
            <person name="Park H.-J."/>
            <person name="Ramirez L."/>
            <person name="Alfaro M."/>
            <person name="Sun H."/>
            <person name="Tritt A."/>
            <person name="Yoshinaga Y."/>
            <person name="Zwiers L.-H."/>
            <person name="Turgeon B."/>
            <person name="Goodwin S."/>
            <person name="Spatafora J."/>
            <person name="Crous P."/>
            <person name="Grigoriev I."/>
        </authorList>
    </citation>
    <scope>NUCLEOTIDE SEQUENCE</scope>
    <source>
        <strain evidence="14">CBS 473.64</strain>
    </source>
</reference>
<evidence type="ECO:0000256" key="11">
    <source>
        <dbReference type="SAM" id="MobiDB-lite"/>
    </source>
</evidence>
<dbReference type="EMBL" id="MU006810">
    <property type="protein sequence ID" value="KAF2635151.1"/>
    <property type="molecule type" value="Genomic_DNA"/>
</dbReference>
<proteinExistence type="inferred from homology"/>
<comment type="subcellular location">
    <subcellularLocation>
        <location evidence="2 10">Nucleus</location>
        <location evidence="2 10">Nucleolus</location>
    </subcellularLocation>
</comment>
<name>A0A6A6RL15_9PLEO</name>
<feature type="compositionally biased region" description="Polar residues" evidence="11">
    <location>
        <begin position="41"/>
        <end position="53"/>
    </location>
</feature>
<dbReference type="Pfam" id="PF06862">
    <property type="entry name" value="Utp25_C"/>
    <property type="match status" value="1"/>
</dbReference>
<evidence type="ECO:0000259" key="13">
    <source>
        <dbReference type="Pfam" id="PF22916"/>
    </source>
</evidence>
<evidence type="ECO:0000256" key="10">
    <source>
        <dbReference type="RuleBase" id="RU365070"/>
    </source>
</evidence>
<dbReference type="Pfam" id="PF22916">
    <property type="entry name" value="UTP25_NTPase-like"/>
    <property type="match status" value="1"/>
</dbReference>
<dbReference type="AlphaFoldDB" id="A0A6A6RL15"/>
<dbReference type="InterPro" id="IPR010678">
    <property type="entry name" value="UTP25"/>
</dbReference>
<dbReference type="GO" id="GO:0034511">
    <property type="term" value="F:U3 snoRNA binding"/>
    <property type="evidence" value="ECO:0007669"/>
    <property type="project" value="InterPro"/>
</dbReference>
<keyword evidence="6 10" id="KW-0690">Ribosome biogenesis</keyword>
<accession>A0A6A6RL15</accession>
<dbReference type="Proteomes" id="UP000799753">
    <property type="component" value="Unassembled WGS sequence"/>
</dbReference>
<feature type="domain" description="UTP25 NTP hydrolase-like" evidence="13">
    <location>
        <begin position="217"/>
        <end position="474"/>
    </location>
</feature>
<evidence type="ECO:0000256" key="4">
    <source>
        <dbReference type="ARBA" id="ARBA00011192"/>
    </source>
</evidence>
<evidence type="ECO:0000256" key="8">
    <source>
        <dbReference type="ARBA" id="ARBA00023242"/>
    </source>
</evidence>
<evidence type="ECO:0000259" key="12">
    <source>
        <dbReference type="Pfam" id="PF06862"/>
    </source>
</evidence>
<evidence type="ECO:0000256" key="2">
    <source>
        <dbReference type="ARBA" id="ARBA00004604"/>
    </source>
</evidence>